<evidence type="ECO:0000313" key="2">
    <source>
        <dbReference type="Proteomes" id="UP000276133"/>
    </source>
</evidence>
<protein>
    <submittedName>
        <fullName evidence="1">Uncharacterized protein</fullName>
    </submittedName>
</protein>
<dbReference type="AlphaFoldDB" id="A0A3M7RFG1"/>
<accession>A0A3M7RFG1</accession>
<dbReference type="Proteomes" id="UP000276133">
    <property type="component" value="Unassembled WGS sequence"/>
</dbReference>
<gene>
    <name evidence="1" type="ORF">BpHYR1_026737</name>
</gene>
<reference evidence="1 2" key="1">
    <citation type="journal article" date="2018" name="Sci. Rep.">
        <title>Genomic signatures of local adaptation to the degree of environmental predictability in rotifers.</title>
        <authorList>
            <person name="Franch-Gras L."/>
            <person name="Hahn C."/>
            <person name="Garcia-Roger E.M."/>
            <person name="Carmona M.J."/>
            <person name="Serra M."/>
            <person name="Gomez A."/>
        </authorList>
    </citation>
    <scope>NUCLEOTIDE SEQUENCE [LARGE SCALE GENOMIC DNA]</scope>
    <source>
        <strain evidence="1">HYR1</strain>
    </source>
</reference>
<dbReference type="EMBL" id="REGN01003494">
    <property type="protein sequence ID" value="RNA22296.1"/>
    <property type="molecule type" value="Genomic_DNA"/>
</dbReference>
<comment type="caution">
    <text evidence="1">The sequence shown here is derived from an EMBL/GenBank/DDBJ whole genome shotgun (WGS) entry which is preliminary data.</text>
</comment>
<evidence type="ECO:0000313" key="1">
    <source>
        <dbReference type="EMBL" id="RNA22296.1"/>
    </source>
</evidence>
<sequence length="59" mass="7293">MVVEDYIILLKITQYYIYYHFVIKHSLLYLIEAEFYSKFRHMITSGNERSDHMINQIFL</sequence>
<name>A0A3M7RFG1_BRAPC</name>
<keyword evidence="2" id="KW-1185">Reference proteome</keyword>
<proteinExistence type="predicted"/>
<organism evidence="1 2">
    <name type="scientific">Brachionus plicatilis</name>
    <name type="common">Marine rotifer</name>
    <name type="synonym">Brachionus muelleri</name>
    <dbReference type="NCBI Taxonomy" id="10195"/>
    <lineage>
        <taxon>Eukaryota</taxon>
        <taxon>Metazoa</taxon>
        <taxon>Spiralia</taxon>
        <taxon>Gnathifera</taxon>
        <taxon>Rotifera</taxon>
        <taxon>Eurotatoria</taxon>
        <taxon>Monogononta</taxon>
        <taxon>Pseudotrocha</taxon>
        <taxon>Ploima</taxon>
        <taxon>Brachionidae</taxon>
        <taxon>Brachionus</taxon>
    </lineage>
</organism>